<keyword evidence="5" id="KW-0456">Lyase</keyword>
<protein>
    <recommendedName>
        <fullName evidence="4">GDP-mannose 4,6-dehydratase</fullName>
        <ecNumber evidence="4">4.2.1.47</ecNumber>
    </recommendedName>
</protein>
<dbReference type="GO" id="GO:0042351">
    <property type="term" value="P:'de novo' GDP-L-fucose biosynthetic process"/>
    <property type="evidence" value="ECO:0007669"/>
    <property type="project" value="TreeGrafter"/>
</dbReference>
<dbReference type="Gene3D" id="3.40.50.720">
    <property type="entry name" value="NAD(P)-binding Rossmann-like Domain"/>
    <property type="match status" value="1"/>
</dbReference>
<dbReference type="GO" id="GO:0008446">
    <property type="term" value="F:GDP-mannose 4,6-dehydratase activity"/>
    <property type="evidence" value="ECO:0007669"/>
    <property type="project" value="UniProtKB-EC"/>
</dbReference>
<dbReference type="FunFam" id="3.40.50.720:FF:000924">
    <property type="entry name" value="GDP-mannose 4,6 dehydratase"/>
    <property type="match status" value="1"/>
</dbReference>
<dbReference type="SUPFAM" id="SSF51735">
    <property type="entry name" value="NAD(P)-binding Rossmann-fold domains"/>
    <property type="match status" value="1"/>
</dbReference>
<dbReference type="InterPro" id="IPR036291">
    <property type="entry name" value="NAD(P)-bd_dom_sf"/>
</dbReference>
<comment type="catalytic activity">
    <reaction evidence="1">
        <text>GDP-alpha-D-mannose = GDP-4-dehydro-alpha-D-rhamnose + H2O</text>
        <dbReference type="Rhea" id="RHEA:23820"/>
        <dbReference type="ChEBI" id="CHEBI:15377"/>
        <dbReference type="ChEBI" id="CHEBI:57527"/>
        <dbReference type="ChEBI" id="CHEBI:57964"/>
        <dbReference type="EC" id="4.2.1.47"/>
    </reaction>
</comment>
<dbReference type="Proteomes" id="UP000598775">
    <property type="component" value="Unassembled WGS sequence"/>
</dbReference>
<dbReference type="Gene3D" id="3.90.25.10">
    <property type="entry name" value="UDP-galactose 4-epimerase, domain 1"/>
    <property type="match status" value="1"/>
</dbReference>
<evidence type="ECO:0000256" key="5">
    <source>
        <dbReference type="ARBA" id="ARBA00023239"/>
    </source>
</evidence>
<reference evidence="8 9" key="1">
    <citation type="journal article" date="2014" name="Int. J. Syst. Evol. Microbiol.">
        <title>Complete genome sequence of Corynebacterium casei LMG S-19264T (=DSM 44701T), isolated from a smear-ripened cheese.</title>
        <authorList>
            <consortium name="US DOE Joint Genome Institute (JGI-PGF)"/>
            <person name="Walter F."/>
            <person name="Albersmeier A."/>
            <person name="Kalinowski J."/>
            <person name="Ruckert C."/>
        </authorList>
    </citation>
    <scope>NUCLEOTIDE SEQUENCE [LARGE SCALE GENOMIC DNA]</scope>
    <source>
        <strain evidence="8 9">CGMCC 1.12976</strain>
    </source>
</reference>
<evidence type="ECO:0000313" key="8">
    <source>
        <dbReference type="EMBL" id="GGF14172.1"/>
    </source>
</evidence>
<evidence type="ECO:0000256" key="3">
    <source>
        <dbReference type="ARBA" id="ARBA00009263"/>
    </source>
</evidence>
<name>A0A917B1X6_9MICO</name>
<evidence type="ECO:0000259" key="7">
    <source>
        <dbReference type="Pfam" id="PF16363"/>
    </source>
</evidence>
<organism evidence="8 9">
    <name type="scientific">Subtercola lobariae</name>
    <dbReference type="NCBI Taxonomy" id="1588641"/>
    <lineage>
        <taxon>Bacteria</taxon>
        <taxon>Bacillati</taxon>
        <taxon>Actinomycetota</taxon>
        <taxon>Actinomycetes</taxon>
        <taxon>Micrococcales</taxon>
        <taxon>Microbacteriaceae</taxon>
        <taxon>Subtercola</taxon>
    </lineage>
</organism>
<dbReference type="AlphaFoldDB" id="A0A917B1X6"/>
<gene>
    <name evidence="8" type="primary">gmd</name>
    <name evidence="8" type="ORF">GCM10011399_05040</name>
</gene>
<proteinExistence type="inferred from homology"/>
<dbReference type="InterPro" id="IPR016040">
    <property type="entry name" value="NAD(P)-bd_dom"/>
</dbReference>
<dbReference type="InterPro" id="IPR006368">
    <property type="entry name" value="GDP_Man_deHydtase"/>
</dbReference>
<keyword evidence="9" id="KW-1185">Reference proteome</keyword>
<comment type="cofactor">
    <cofactor evidence="2">
        <name>NADP(+)</name>
        <dbReference type="ChEBI" id="CHEBI:58349"/>
    </cofactor>
</comment>
<comment type="function">
    <text evidence="6">Catalyzes the conversion of GDP-D-mannose to GDP-4-dehydro-6-deoxy-D-mannose.</text>
</comment>
<comment type="caution">
    <text evidence="8">The sequence shown here is derived from an EMBL/GenBank/DDBJ whole genome shotgun (WGS) entry which is preliminary data.</text>
</comment>
<comment type="similarity">
    <text evidence="3">Belongs to the NAD(P)-dependent epimerase/dehydratase family. GDP-mannose 4,6-dehydratase subfamily.</text>
</comment>
<evidence type="ECO:0000313" key="9">
    <source>
        <dbReference type="Proteomes" id="UP000598775"/>
    </source>
</evidence>
<dbReference type="PANTHER" id="PTHR43715">
    <property type="entry name" value="GDP-MANNOSE 4,6-DEHYDRATASE"/>
    <property type="match status" value="1"/>
</dbReference>
<evidence type="ECO:0000256" key="2">
    <source>
        <dbReference type="ARBA" id="ARBA00001937"/>
    </source>
</evidence>
<feature type="domain" description="NAD(P)-binding" evidence="7">
    <location>
        <begin position="19"/>
        <end position="326"/>
    </location>
</feature>
<evidence type="ECO:0000256" key="1">
    <source>
        <dbReference type="ARBA" id="ARBA00000188"/>
    </source>
</evidence>
<accession>A0A917B1X6</accession>
<sequence>MAHSHPAQAADSRPGRTALITGISGQDGSYLADSLLADGYEVHGIVRSSIEENLPLIGGREGLTLHTLDLLAPGELELLVARLQPNEIYSLAAVSSVFESWRSPQLTGAVNGQVVVRLLDSAHTLQEAVGRPVHLVHASSAEIFGQAADSPQTEETSIRPTSPYGASKAYAHLSVGVFRGRSLSASNCILYNHESPRRPETFVTRKITAGVARIKRGLQETIELGNLDARRDWGWAPDYVQAMRLAAAAPESGDFVIATGVAHTIGEFLDAAFSRVGISDWSKLVKQNPEFVRPVDPSEQRGDASKAAEVLGWRPTVGFEAIVQRMVDNDLALIDAAQSSGRPVDE</sequence>
<dbReference type="CDD" id="cd05260">
    <property type="entry name" value="GDP_MD_SDR_e"/>
    <property type="match status" value="1"/>
</dbReference>
<dbReference type="Pfam" id="PF16363">
    <property type="entry name" value="GDP_Man_Dehyd"/>
    <property type="match status" value="1"/>
</dbReference>
<dbReference type="EMBL" id="BMGP01000001">
    <property type="protein sequence ID" value="GGF14172.1"/>
    <property type="molecule type" value="Genomic_DNA"/>
</dbReference>
<dbReference type="EC" id="4.2.1.47" evidence="4"/>
<dbReference type="PANTHER" id="PTHR43715:SF1">
    <property type="entry name" value="GDP-MANNOSE 4,6 DEHYDRATASE"/>
    <property type="match status" value="1"/>
</dbReference>
<dbReference type="RefSeq" id="WP_188673140.1">
    <property type="nucleotide sequence ID" value="NZ_BMGP01000001.1"/>
</dbReference>
<evidence type="ECO:0000256" key="6">
    <source>
        <dbReference type="ARBA" id="ARBA00059383"/>
    </source>
</evidence>
<evidence type="ECO:0000256" key="4">
    <source>
        <dbReference type="ARBA" id="ARBA00011989"/>
    </source>
</evidence>